<dbReference type="InterPro" id="IPR015943">
    <property type="entry name" value="WD40/YVTN_repeat-like_dom_sf"/>
</dbReference>
<accession>A0A3N4ZKM8</accession>
<feature type="region of interest" description="Disordered" evidence="1">
    <location>
        <begin position="46"/>
        <end position="73"/>
    </location>
</feature>
<dbReference type="RefSeq" id="WP_123914823.1">
    <property type="nucleotide sequence ID" value="NZ_RKRA01000001.1"/>
</dbReference>
<keyword evidence="3" id="KW-1185">Reference proteome</keyword>
<proteinExistence type="predicted"/>
<feature type="compositionally biased region" description="Low complexity" evidence="1">
    <location>
        <begin position="63"/>
        <end position="73"/>
    </location>
</feature>
<sequence length="337" mass="33419">MPDHRTPGRLGRVLVPALATALLASCATGGDPRETSVASVELAVTSDASGAGVEEAPREAGADDAGAAEGRADASAADATAARLLATSTPATAADLGHVHDLALNEADGRVYAGTHDGLFVLLDGAAYAVGEGRQDVMALTAAGTGTFLISGHPGPGEPGNANLGLLASTDGGLGWTELALGGQVDFHSLTAAGEDVYGFDATTGTVLRSDDGGATWSGGAVLGLRDLDADPTAEGRLVATTDDGLIVSDDGGASFGPHDRQPPEPLLLVDHAGSALFGLGLDGTVWSLQGGTWHVAGSPGGAPEAFLALDADTLLAAVDAVVLRSDDSGQTWDVIS</sequence>
<dbReference type="Gene3D" id="2.130.10.10">
    <property type="entry name" value="YVTN repeat-like/Quinoprotein amine dehydrogenase"/>
    <property type="match status" value="1"/>
</dbReference>
<name>A0A3N4ZKM8_9MICO</name>
<dbReference type="OrthoDB" id="9764804at2"/>
<dbReference type="EMBL" id="RKRA01000001">
    <property type="protein sequence ID" value="RPF26368.1"/>
    <property type="molecule type" value="Genomic_DNA"/>
</dbReference>
<evidence type="ECO:0000313" key="3">
    <source>
        <dbReference type="Proteomes" id="UP000280726"/>
    </source>
</evidence>
<comment type="caution">
    <text evidence="2">The sequence shown here is derived from an EMBL/GenBank/DDBJ whole genome shotgun (WGS) entry which is preliminary data.</text>
</comment>
<dbReference type="Proteomes" id="UP000280726">
    <property type="component" value="Unassembled WGS sequence"/>
</dbReference>
<dbReference type="SUPFAM" id="SSF110296">
    <property type="entry name" value="Oligoxyloglucan reducing end-specific cellobiohydrolase"/>
    <property type="match status" value="1"/>
</dbReference>
<dbReference type="InterPro" id="IPR054817">
    <property type="entry name" value="Glycosyl_F510_1955-like"/>
</dbReference>
<evidence type="ECO:0008006" key="4">
    <source>
        <dbReference type="Google" id="ProtNLM"/>
    </source>
</evidence>
<reference evidence="2 3" key="1">
    <citation type="submission" date="2018-11" db="EMBL/GenBank/DDBJ databases">
        <title>Sequencing the genomes of 1000 actinobacteria strains.</title>
        <authorList>
            <person name="Klenk H.-P."/>
        </authorList>
    </citation>
    <scope>NUCLEOTIDE SEQUENCE [LARGE SCALE GENOMIC DNA]</scope>
    <source>
        <strain evidence="2 3">DSM 14418</strain>
    </source>
</reference>
<gene>
    <name evidence="2" type="ORF">EDD32_0807</name>
</gene>
<organism evidence="2 3">
    <name type="scientific">Georgenia muralis</name>
    <dbReference type="NCBI Taxonomy" id="154117"/>
    <lineage>
        <taxon>Bacteria</taxon>
        <taxon>Bacillati</taxon>
        <taxon>Actinomycetota</taxon>
        <taxon>Actinomycetes</taxon>
        <taxon>Micrococcales</taxon>
        <taxon>Bogoriellaceae</taxon>
        <taxon>Georgenia</taxon>
    </lineage>
</organism>
<protein>
    <recommendedName>
        <fullName evidence="4">BNR/Asp-box repeat protein</fullName>
    </recommendedName>
</protein>
<evidence type="ECO:0000313" key="2">
    <source>
        <dbReference type="EMBL" id="RPF26368.1"/>
    </source>
</evidence>
<evidence type="ECO:0000256" key="1">
    <source>
        <dbReference type="SAM" id="MobiDB-lite"/>
    </source>
</evidence>
<dbReference type="AlphaFoldDB" id="A0A3N4ZKM8"/>
<dbReference type="NCBIfam" id="NF045728">
    <property type="entry name" value="glycosyl_F510_1955"/>
    <property type="match status" value="1"/>
</dbReference>
<dbReference type="PROSITE" id="PS51257">
    <property type="entry name" value="PROKAR_LIPOPROTEIN"/>
    <property type="match status" value="1"/>
</dbReference>